<dbReference type="InterPro" id="IPR000014">
    <property type="entry name" value="PAS"/>
</dbReference>
<accession>A0A6I4V3K0</accession>
<dbReference type="SMART" id="SM00086">
    <property type="entry name" value="PAC"/>
    <property type="match status" value="1"/>
</dbReference>
<dbReference type="Pfam" id="PF07536">
    <property type="entry name" value="HWE_HK"/>
    <property type="match status" value="1"/>
</dbReference>
<evidence type="ECO:0000256" key="4">
    <source>
        <dbReference type="ARBA" id="ARBA00022553"/>
    </source>
</evidence>
<keyword evidence="4" id="KW-0597">Phosphoprotein</keyword>
<evidence type="ECO:0000256" key="5">
    <source>
        <dbReference type="ARBA" id="ARBA00022606"/>
    </source>
</evidence>
<keyword evidence="9" id="KW-0677">Repeat</keyword>
<name>A0A6I4V3K0_9SPHN</name>
<keyword evidence="6" id="KW-0285">Flavoprotein</keyword>
<organism evidence="18 19">
    <name type="scientific">Pontixanthobacter luteolus</name>
    <dbReference type="NCBI Taxonomy" id="295089"/>
    <lineage>
        <taxon>Bacteria</taxon>
        <taxon>Pseudomonadati</taxon>
        <taxon>Pseudomonadota</taxon>
        <taxon>Alphaproteobacteria</taxon>
        <taxon>Sphingomonadales</taxon>
        <taxon>Erythrobacteraceae</taxon>
        <taxon>Pontixanthobacter</taxon>
    </lineage>
</organism>
<dbReference type="SUPFAM" id="SSF55785">
    <property type="entry name" value="PYP-like sensor domain (PAS domain)"/>
    <property type="match status" value="1"/>
</dbReference>
<evidence type="ECO:0000313" key="18">
    <source>
        <dbReference type="EMBL" id="MXP47656.1"/>
    </source>
</evidence>
<dbReference type="RefSeq" id="WP_160730924.1">
    <property type="nucleotide sequence ID" value="NZ_CANLWR010000002.1"/>
</dbReference>
<dbReference type="GO" id="GO:0009881">
    <property type="term" value="F:photoreceptor activity"/>
    <property type="evidence" value="ECO:0007669"/>
    <property type="project" value="UniProtKB-KW"/>
</dbReference>
<dbReference type="NCBIfam" id="TIGR00229">
    <property type="entry name" value="sensory_box"/>
    <property type="match status" value="1"/>
</dbReference>
<evidence type="ECO:0000256" key="6">
    <source>
        <dbReference type="ARBA" id="ARBA00022630"/>
    </source>
</evidence>
<keyword evidence="10" id="KW-0547">Nucleotide-binding</keyword>
<dbReference type="InterPro" id="IPR035965">
    <property type="entry name" value="PAS-like_dom_sf"/>
</dbReference>
<dbReference type="InterPro" id="IPR000700">
    <property type="entry name" value="PAS-assoc_C"/>
</dbReference>
<feature type="domain" description="PAS" evidence="16">
    <location>
        <begin position="188"/>
        <end position="224"/>
    </location>
</feature>
<dbReference type="SUPFAM" id="SSF55874">
    <property type="entry name" value="ATPase domain of HSP90 chaperone/DNA topoisomerase II/histidine kinase"/>
    <property type="match status" value="1"/>
</dbReference>
<dbReference type="Gene3D" id="3.30.450.40">
    <property type="match status" value="1"/>
</dbReference>
<evidence type="ECO:0000256" key="15">
    <source>
        <dbReference type="ARBA" id="ARBA00023170"/>
    </source>
</evidence>
<sequence length="500" mass="55107">MKTDYLKPWPAGEPPAPAMCGEETRISVLAAYGLDALEDDPELSEITNYVSRLCDAPVALVSLVESERQRFLARAGLEERETPRPTSFCAHAMLEPEPMIVSDALEDDRFEANPLVVGHPHIRFYAGAPLISHEGAPLGSLCVIDTKPRPEGLTDLQKDGLQVFAAAVMRRLRHRRENLEQTAKIAESEERLRTLIDSLPHIAFSITSGGKFDYVNARFGEIVGAGDPKTADDWRAVIHEDDHEPLFTDWYKAFSAEQPYEGQFRLKHNDGTWRWAVSHVIPVRSKTGISWFGTVTDIDDAHRAADARELLTNELTHRIKNIFAVIGGLVTLKKKEHDDTGSFAADLSATLQTLGRAHSYATQEQDAQQDTLHGLIGKLLAPYGDRSGQRLSLNGDDVPVRSRSATPLALVFHELATNCAKYGSFSETNGRVRITTDVEDGRITIRWEEHDGPPVVKAETEGFGSRLVEATVSGQLNGSLSREFTPDGLVATLNIAVDSI</sequence>
<dbReference type="InterPro" id="IPR011102">
    <property type="entry name" value="Sig_transdc_His_kinase_HWE"/>
</dbReference>
<dbReference type="PANTHER" id="PTHR41523">
    <property type="entry name" value="TWO-COMPONENT SYSTEM SENSOR PROTEIN"/>
    <property type="match status" value="1"/>
</dbReference>
<dbReference type="EMBL" id="WTYP01000002">
    <property type="protein sequence ID" value="MXP47656.1"/>
    <property type="molecule type" value="Genomic_DNA"/>
</dbReference>
<protein>
    <recommendedName>
        <fullName evidence="2">histidine kinase</fullName>
        <ecNumber evidence="2">2.7.13.3</ecNumber>
    </recommendedName>
</protein>
<evidence type="ECO:0000256" key="1">
    <source>
        <dbReference type="ARBA" id="ARBA00000085"/>
    </source>
</evidence>
<evidence type="ECO:0000256" key="14">
    <source>
        <dbReference type="ARBA" id="ARBA00023026"/>
    </source>
</evidence>
<evidence type="ECO:0000256" key="8">
    <source>
        <dbReference type="ARBA" id="ARBA00022679"/>
    </source>
</evidence>
<dbReference type="AlphaFoldDB" id="A0A6I4V3K0"/>
<keyword evidence="3" id="KW-0600">Photoreceptor protein</keyword>
<evidence type="ECO:0000256" key="2">
    <source>
        <dbReference type="ARBA" id="ARBA00012438"/>
    </source>
</evidence>
<evidence type="ECO:0000256" key="12">
    <source>
        <dbReference type="ARBA" id="ARBA00022840"/>
    </source>
</evidence>
<dbReference type="OrthoDB" id="136506at2"/>
<keyword evidence="5" id="KW-0716">Sensory transduction</keyword>
<keyword evidence="13" id="KW-0157">Chromophore</keyword>
<keyword evidence="7" id="KW-0288">FMN</keyword>
<keyword evidence="11" id="KW-0418">Kinase</keyword>
<evidence type="ECO:0000259" key="16">
    <source>
        <dbReference type="PROSITE" id="PS50112"/>
    </source>
</evidence>
<dbReference type="GO" id="GO:0005524">
    <property type="term" value="F:ATP binding"/>
    <property type="evidence" value="ECO:0007669"/>
    <property type="project" value="UniProtKB-KW"/>
</dbReference>
<gene>
    <name evidence="18" type="ORF">GRI43_09715</name>
</gene>
<dbReference type="Gene3D" id="3.30.565.10">
    <property type="entry name" value="Histidine kinase-like ATPase, C-terminal domain"/>
    <property type="match status" value="1"/>
</dbReference>
<dbReference type="GO" id="GO:0004673">
    <property type="term" value="F:protein histidine kinase activity"/>
    <property type="evidence" value="ECO:0007669"/>
    <property type="project" value="UniProtKB-EC"/>
</dbReference>
<evidence type="ECO:0000256" key="3">
    <source>
        <dbReference type="ARBA" id="ARBA00022543"/>
    </source>
</evidence>
<dbReference type="PROSITE" id="PS50112">
    <property type="entry name" value="PAS"/>
    <property type="match status" value="1"/>
</dbReference>
<evidence type="ECO:0000256" key="9">
    <source>
        <dbReference type="ARBA" id="ARBA00022737"/>
    </source>
</evidence>
<dbReference type="InterPro" id="IPR001610">
    <property type="entry name" value="PAC"/>
</dbReference>
<dbReference type="EC" id="2.7.13.3" evidence="2"/>
<evidence type="ECO:0000256" key="7">
    <source>
        <dbReference type="ARBA" id="ARBA00022643"/>
    </source>
</evidence>
<dbReference type="InterPro" id="IPR029016">
    <property type="entry name" value="GAF-like_dom_sf"/>
</dbReference>
<dbReference type="SMART" id="SM00091">
    <property type="entry name" value="PAS"/>
    <property type="match status" value="1"/>
</dbReference>
<feature type="domain" description="PAC" evidence="17">
    <location>
        <begin position="260"/>
        <end position="310"/>
    </location>
</feature>
<dbReference type="Gene3D" id="3.30.450.20">
    <property type="entry name" value="PAS domain"/>
    <property type="match status" value="1"/>
</dbReference>
<proteinExistence type="predicted"/>
<keyword evidence="19" id="KW-1185">Reference proteome</keyword>
<dbReference type="PROSITE" id="PS50113">
    <property type="entry name" value="PAC"/>
    <property type="match status" value="1"/>
</dbReference>
<keyword evidence="12" id="KW-0067">ATP-binding</keyword>
<evidence type="ECO:0000259" key="17">
    <source>
        <dbReference type="PROSITE" id="PS50113"/>
    </source>
</evidence>
<dbReference type="SMART" id="SM00065">
    <property type="entry name" value="GAF"/>
    <property type="match status" value="1"/>
</dbReference>
<comment type="catalytic activity">
    <reaction evidence="1">
        <text>ATP + protein L-histidine = ADP + protein N-phospho-L-histidine.</text>
        <dbReference type="EC" id="2.7.13.3"/>
    </reaction>
</comment>
<dbReference type="Pfam" id="PF08447">
    <property type="entry name" value="PAS_3"/>
    <property type="match status" value="1"/>
</dbReference>
<evidence type="ECO:0000256" key="10">
    <source>
        <dbReference type="ARBA" id="ARBA00022741"/>
    </source>
</evidence>
<dbReference type="InterPro" id="IPR003018">
    <property type="entry name" value="GAF"/>
</dbReference>
<keyword evidence="8" id="KW-0808">Transferase</keyword>
<evidence type="ECO:0000256" key="11">
    <source>
        <dbReference type="ARBA" id="ARBA00022777"/>
    </source>
</evidence>
<dbReference type="InterPro" id="IPR036890">
    <property type="entry name" value="HATPase_C_sf"/>
</dbReference>
<keyword evidence="15" id="KW-0675">Receptor</keyword>
<dbReference type="PANTHER" id="PTHR41523:SF7">
    <property type="entry name" value="HISTIDINE KINASE"/>
    <property type="match status" value="1"/>
</dbReference>
<comment type="caution">
    <text evidence="18">The sequence shown here is derived from an EMBL/GenBank/DDBJ whole genome shotgun (WGS) entry which is preliminary data.</text>
</comment>
<dbReference type="SMART" id="SM00911">
    <property type="entry name" value="HWE_HK"/>
    <property type="match status" value="1"/>
</dbReference>
<dbReference type="Proteomes" id="UP000471435">
    <property type="component" value="Unassembled WGS sequence"/>
</dbReference>
<evidence type="ECO:0000256" key="13">
    <source>
        <dbReference type="ARBA" id="ARBA00022991"/>
    </source>
</evidence>
<evidence type="ECO:0000313" key="19">
    <source>
        <dbReference type="Proteomes" id="UP000471435"/>
    </source>
</evidence>
<dbReference type="InterPro" id="IPR013655">
    <property type="entry name" value="PAS_fold_3"/>
</dbReference>
<dbReference type="CDD" id="cd00130">
    <property type="entry name" value="PAS"/>
    <property type="match status" value="1"/>
</dbReference>
<reference evidence="18 19" key="1">
    <citation type="submission" date="2019-12" db="EMBL/GenBank/DDBJ databases">
        <title>Genomic-based taxomic classification of the family Erythrobacteraceae.</title>
        <authorList>
            <person name="Xu L."/>
        </authorList>
    </citation>
    <scope>NUCLEOTIDE SEQUENCE [LARGE SCALE GENOMIC DNA]</scope>
    <source>
        <strain evidence="18 19">SW-109</strain>
    </source>
</reference>
<dbReference type="Pfam" id="PF01590">
    <property type="entry name" value="GAF"/>
    <property type="match status" value="1"/>
</dbReference>
<dbReference type="SUPFAM" id="SSF55781">
    <property type="entry name" value="GAF domain-like"/>
    <property type="match status" value="1"/>
</dbReference>
<keyword evidence="14" id="KW-0843">Virulence</keyword>